<dbReference type="RefSeq" id="XP_034256768.1">
    <property type="nucleotide sequence ID" value="XM_034400877.1"/>
</dbReference>
<organism evidence="3">
    <name type="scientific">Thrips palmi</name>
    <name type="common">Melon thrips</name>
    <dbReference type="NCBI Taxonomy" id="161013"/>
    <lineage>
        <taxon>Eukaryota</taxon>
        <taxon>Metazoa</taxon>
        <taxon>Ecdysozoa</taxon>
        <taxon>Arthropoda</taxon>
        <taxon>Hexapoda</taxon>
        <taxon>Insecta</taxon>
        <taxon>Pterygota</taxon>
        <taxon>Neoptera</taxon>
        <taxon>Paraneoptera</taxon>
        <taxon>Thysanoptera</taxon>
        <taxon>Terebrantia</taxon>
        <taxon>Thripoidea</taxon>
        <taxon>Thripidae</taxon>
        <taxon>Thrips</taxon>
    </lineage>
</organism>
<reference evidence="3" key="1">
    <citation type="submission" date="2025-08" db="UniProtKB">
        <authorList>
            <consortium name="RefSeq"/>
        </authorList>
    </citation>
    <scope>IDENTIFICATION</scope>
    <source>
        <tissue evidence="3">Total insect</tissue>
    </source>
</reference>
<accession>A0A6P9AEN5</accession>
<feature type="chain" id="PRO_5028088639" evidence="1">
    <location>
        <begin position="20"/>
        <end position="195"/>
    </location>
</feature>
<feature type="signal peptide" evidence="1">
    <location>
        <begin position="1"/>
        <end position="19"/>
    </location>
</feature>
<keyword evidence="1" id="KW-0732">Signal</keyword>
<gene>
    <name evidence="3" type="primary">LOC117654303</name>
</gene>
<dbReference type="KEGG" id="tpal:117654303"/>
<evidence type="ECO:0000256" key="1">
    <source>
        <dbReference type="SAM" id="SignalP"/>
    </source>
</evidence>
<proteinExistence type="predicted"/>
<keyword evidence="2" id="KW-1185">Reference proteome</keyword>
<protein>
    <submittedName>
        <fullName evidence="3">Uncharacterized protein LOC117654303</fullName>
    </submittedName>
</protein>
<evidence type="ECO:0000313" key="2">
    <source>
        <dbReference type="Proteomes" id="UP000515158"/>
    </source>
</evidence>
<name>A0A6P9AEN5_THRPL</name>
<evidence type="ECO:0000313" key="3">
    <source>
        <dbReference type="RefSeq" id="XP_034256768.1"/>
    </source>
</evidence>
<sequence>MPPLAAILLVPVLLFVVKSKPINTFAGPYIIFGHRYNPCQSQGVFVVQVRISHFNPKRPYDLQTATGNITLKEDFADGYWASGTMAVRSNNQWKENAFVFNFPRKGCSVIREQFPDMYRFFAEATGAPVADKTAPCVLPKGTFVVPEPRPVNATLPNIPILPYGRYWYRGTLSRTRNSPSPLACVEFDCEVIPKP</sequence>
<dbReference type="Proteomes" id="UP000515158">
    <property type="component" value="Unplaced"/>
</dbReference>
<dbReference type="GeneID" id="117654303"/>
<dbReference type="InParanoid" id="A0A6P9AEN5"/>
<dbReference type="AlphaFoldDB" id="A0A6P9AEN5"/>